<dbReference type="Proteomes" id="UP001054945">
    <property type="component" value="Unassembled WGS sequence"/>
</dbReference>
<evidence type="ECO:0000313" key="2">
    <source>
        <dbReference type="Proteomes" id="UP001054945"/>
    </source>
</evidence>
<sequence length="100" mass="10987">MPPSPLPPPGIPDSASTLPPLILQTFEKAGSSKGLLEAVCFLGLPVVTATGNRWFVPHEKRSCDIVERGLTGRGWGWGIKGNRRWNSHREGIDRDRLRSS</sequence>
<name>A0AAV4XQW2_CAEEX</name>
<reference evidence="1 2" key="1">
    <citation type="submission" date="2021-06" db="EMBL/GenBank/DDBJ databases">
        <title>Caerostris extrusa draft genome.</title>
        <authorList>
            <person name="Kono N."/>
            <person name="Arakawa K."/>
        </authorList>
    </citation>
    <scope>NUCLEOTIDE SEQUENCE [LARGE SCALE GENOMIC DNA]</scope>
</reference>
<proteinExistence type="predicted"/>
<organism evidence="1 2">
    <name type="scientific">Caerostris extrusa</name>
    <name type="common">Bark spider</name>
    <name type="synonym">Caerostris bankana</name>
    <dbReference type="NCBI Taxonomy" id="172846"/>
    <lineage>
        <taxon>Eukaryota</taxon>
        <taxon>Metazoa</taxon>
        <taxon>Ecdysozoa</taxon>
        <taxon>Arthropoda</taxon>
        <taxon>Chelicerata</taxon>
        <taxon>Arachnida</taxon>
        <taxon>Araneae</taxon>
        <taxon>Araneomorphae</taxon>
        <taxon>Entelegynae</taxon>
        <taxon>Araneoidea</taxon>
        <taxon>Araneidae</taxon>
        <taxon>Caerostris</taxon>
    </lineage>
</organism>
<accession>A0AAV4XQW2</accession>
<evidence type="ECO:0000313" key="1">
    <source>
        <dbReference type="EMBL" id="GIY96063.1"/>
    </source>
</evidence>
<keyword evidence="2" id="KW-1185">Reference proteome</keyword>
<protein>
    <submittedName>
        <fullName evidence="1">Uncharacterized protein</fullName>
    </submittedName>
</protein>
<dbReference type="AlphaFoldDB" id="A0AAV4XQW2"/>
<dbReference type="EMBL" id="BPLR01017997">
    <property type="protein sequence ID" value="GIY96063.1"/>
    <property type="molecule type" value="Genomic_DNA"/>
</dbReference>
<gene>
    <name evidence="1" type="ORF">CEXT_464061</name>
</gene>
<comment type="caution">
    <text evidence="1">The sequence shown here is derived from an EMBL/GenBank/DDBJ whole genome shotgun (WGS) entry which is preliminary data.</text>
</comment>